<dbReference type="OrthoDB" id="9810135at2"/>
<comment type="catalytic activity">
    <reaction evidence="10">
        <text>ATP + H2O = ADP + phosphate + H(+)</text>
        <dbReference type="Rhea" id="RHEA:13065"/>
        <dbReference type="ChEBI" id="CHEBI:15377"/>
        <dbReference type="ChEBI" id="CHEBI:15378"/>
        <dbReference type="ChEBI" id="CHEBI:30616"/>
        <dbReference type="ChEBI" id="CHEBI:43474"/>
        <dbReference type="ChEBI" id="CHEBI:456216"/>
        <dbReference type="EC" id="5.6.2.4"/>
    </reaction>
</comment>
<evidence type="ECO:0000256" key="9">
    <source>
        <dbReference type="ARBA" id="ARBA00034808"/>
    </source>
</evidence>
<keyword evidence="6" id="KW-0238">DNA-binding</keyword>
<accession>A0A4R3K2S9</accession>
<dbReference type="PROSITE" id="PS51217">
    <property type="entry name" value="UVRD_HELICASE_CTER"/>
    <property type="match status" value="1"/>
</dbReference>
<evidence type="ECO:0000256" key="6">
    <source>
        <dbReference type="ARBA" id="ARBA00023125"/>
    </source>
</evidence>
<reference evidence="14 15" key="1">
    <citation type="submission" date="2019-03" db="EMBL/GenBank/DDBJ databases">
        <title>Genomic Encyclopedia of Type Strains, Phase IV (KMG-IV): sequencing the most valuable type-strain genomes for metagenomic binning, comparative biology and taxonomic classification.</title>
        <authorList>
            <person name="Goeker M."/>
        </authorList>
    </citation>
    <scope>NUCLEOTIDE SEQUENCE [LARGE SCALE GENOMIC DNA]</scope>
    <source>
        <strain evidence="14 15">DSM 29489</strain>
    </source>
</reference>
<keyword evidence="7" id="KW-0413">Isomerase</keyword>
<dbReference type="GO" id="GO:0005524">
    <property type="term" value="F:ATP binding"/>
    <property type="evidence" value="ECO:0007669"/>
    <property type="project" value="UniProtKB-UniRule"/>
</dbReference>
<dbReference type="GO" id="GO:0016887">
    <property type="term" value="F:ATP hydrolysis activity"/>
    <property type="evidence" value="ECO:0007669"/>
    <property type="project" value="RHEA"/>
</dbReference>
<evidence type="ECO:0000256" key="3">
    <source>
        <dbReference type="ARBA" id="ARBA00022801"/>
    </source>
</evidence>
<gene>
    <name evidence="14" type="ORF">EDD59_12243</name>
</gene>
<dbReference type="Pfam" id="PF13361">
    <property type="entry name" value="UvrD_C"/>
    <property type="match status" value="1"/>
</dbReference>
<dbReference type="InterPro" id="IPR027417">
    <property type="entry name" value="P-loop_NTPase"/>
</dbReference>
<feature type="domain" description="UvrD-like helicase ATP-binding" evidence="12">
    <location>
        <begin position="1"/>
        <end position="276"/>
    </location>
</feature>
<dbReference type="SUPFAM" id="SSF52540">
    <property type="entry name" value="P-loop containing nucleoside triphosphate hydrolases"/>
    <property type="match status" value="1"/>
</dbReference>
<sequence>MGFSKAQEEAITHGTGPCLVLAGPGSGKTTVIVNRMKYLIEKLKVRPEEILVITFTKYAAAEMKSRFQNLMGKKSLSATVGTFHGIYYGILKWAYHFDSRNILSEEEKYQIIKNVASRQEIQIFDEEDFISDIAAEIGVVKNNRIDIRSYHSSKCSPEDFRNIYLEYEAQRKRERKIDFDDMLVLCYELFSKRPDILKMWQEKFHYVLIDEFQDINKVQYDVIKMLAEPQQNIFAVGDDDQSIYGFRGADSKLMFQFKEDYPNLRQLLLDINFRSTSNIVQNALKVIGNNETRFEKAIHAKKTKGLSLHVQEVADPAEESRYVMEEIQSRIQSGVKAEDIAVLFRLHTDAGNLAETLWEHRVPFQMREHLPNIYNHFIAKDIKAYFKMAAGSRIRQDFLQIMNKPKRYISRDSLTGREVAFEDLRKFYCDKDWMLDRVDQFEWDLKMLAKMAPYAAIQYLRKKIGYDDFLREYAAARKMQASDLFEILSEVEEAARPFSSLERWFLHVEEYTNALKMRENSKEPHSSGVRLMTMHAAKGLEFDTVYIIETNEGQIPYKKSLKEQKEEEERRLFYVAMTRAKELLKIVYVKNKNGKDKDPSRFVDELFEKKQV</sequence>
<dbReference type="AlphaFoldDB" id="A0A4R3K2S9"/>
<evidence type="ECO:0000256" key="10">
    <source>
        <dbReference type="ARBA" id="ARBA00048988"/>
    </source>
</evidence>
<dbReference type="PANTHER" id="PTHR11070:SF2">
    <property type="entry name" value="ATP-DEPENDENT DNA HELICASE SRS2"/>
    <property type="match status" value="1"/>
</dbReference>
<dbReference type="EMBL" id="SLZZ01000022">
    <property type="protein sequence ID" value="TCS76746.1"/>
    <property type="molecule type" value="Genomic_DNA"/>
</dbReference>
<comment type="caution">
    <text evidence="14">The sequence shown here is derived from an EMBL/GenBank/DDBJ whole genome shotgun (WGS) entry which is preliminary data.</text>
</comment>
<evidence type="ECO:0000256" key="2">
    <source>
        <dbReference type="ARBA" id="ARBA00022741"/>
    </source>
</evidence>
<dbReference type="RefSeq" id="WP_132382766.1">
    <property type="nucleotide sequence ID" value="NZ_DAIRMY010000025.1"/>
</dbReference>
<dbReference type="CDD" id="cd17932">
    <property type="entry name" value="DEXQc_UvrD"/>
    <property type="match status" value="1"/>
</dbReference>
<keyword evidence="15" id="KW-1185">Reference proteome</keyword>
<evidence type="ECO:0000256" key="8">
    <source>
        <dbReference type="ARBA" id="ARBA00034617"/>
    </source>
</evidence>
<dbReference type="Gene3D" id="3.40.50.300">
    <property type="entry name" value="P-loop containing nucleotide triphosphate hydrolases"/>
    <property type="match status" value="2"/>
</dbReference>
<evidence type="ECO:0000256" key="11">
    <source>
        <dbReference type="PROSITE-ProRule" id="PRU00560"/>
    </source>
</evidence>
<dbReference type="InterPro" id="IPR013986">
    <property type="entry name" value="DExx_box_DNA_helicase_dom_sf"/>
</dbReference>
<dbReference type="InterPro" id="IPR014017">
    <property type="entry name" value="DNA_helicase_UvrD-like_C"/>
</dbReference>
<evidence type="ECO:0000256" key="1">
    <source>
        <dbReference type="ARBA" id="ARBA00009922"/>
    </source>
</evidence>
<dbReference type="InterPro" id="IPR014016">
    <property type="entry name" value="UvrD-like_ATP-bd"/>
</dbReference>
<dbReference type="GO" id="GO:0003677">
    <property type="term" value="F:DNA binding"/>
    <property type="evidence" value="ECO:0007669"/>
    <property type="project" value="UniProtKB-KW"/>
</dbReference>
<organism evidence="14 15">
    <name type="scientific">Muricomes intestini</name>
    <dbReference type="NCBI Taxonomy" id="1796634"/>
    <lineage>
        <taxon>Bacteria</taxon>
        <taxon>Bacillati</taxon>
        <taxon>Bacillota</taxon>
        <taxon>Clostridia</taxon>
        <taxon>Lachnospirales</taxon>
        <taxon>Lachnospiraceae</taxon>
        <taxon>Muricomes</taxon>
    </lineage>
</organism>
<evidence type="ECO:0000256" key="5">
    <source>
        <dbReference type="ARBA" id="ARBA00022840"/>
    </source>
</evidence>
<evidence type="ECO:0000313" key="14">
    <source>
        <dbReference type="EMBL" id="TCS76746.1"/>
    </source>
</evidence>
<dbReference type="GO" id="GO:0043138">
    <property type="term" value="F:3'-5' DNA helicase activity"/>
    <property type="evidence" value="ECO:0007669"/>
    <property type="project" value="UniProtKB-EC"/>
</dbReference>
<evidence type="ECO:0000256" key="7">
    <source>
        <dbReference type="ARBA" id="ARBA00023235"/>
    </source>
</evidence>
<dbReference type="Proteomes" id="UP000295726">
    <property type="component" value="Unassembled WGS sequence"/>
</dbReference>
<keyword evidence="5 11" id="KW-0067">ATP-binding</keyword>
<comment type="catalytic activity">
    <reaction evidence="8">
        <text>Couples ATP hydrolysis with the unwinding of duplex DNA by translocating in the 3'-5' direction.</text>
        <dbReference type="EC" id="5.6.2.4"/>
    </reaction>
</comment>
<dbReference type="Gene3D" id="1.10.10.160">
    <property type="match status" value="1"/>
</dbReference>
<evidence type="ECO:0000256" key="4">
    <source>
        <dbReference type="ARBA" id="ARBA00022806"/>
    </source>
</evidence>
<keyword evidence="4 11" id="KW-0347">Helicase</keyword>
<keyword evidence="3 11" id="KW-0378">Hydrolase</keyword>
<dbReference type="PANTHER" id="PTHR11070">
    <property type="entry name" value="UVRD / RECB / PCRA DNA HELICASE FAMILY MEMBER"/>
    <property type="match status" value="1"/>
</dbReference>
<feature type="binding site" evidence="11">
    <location>
        <begin position="22"/>
        <end position="29"/>
    </location>
    <ligand>
        <name>ATP</name>
        <dbReference type="ChEBI" id="CHEBI:30616"/>
    </ligand>
</feature>
<keyword evidence="2 11" id="KW-0547">Nucleotide-binding</keyword>
<evidence type="ECO:0000259" key="12">
    <source>
        <dbReference type="PROSITE" id="PS51198"/>
    </source>
</evidence>
<evidence type="ECO:0000313" key="15">
    <source>
        <dbReference type="Proteomes" id="UP000295726"/>
    </source>
</evidence>
<dbReference type="PROSITE" id="PS51198">
    <property type="entry name" value="UVRD_HELICASE_ATP_BIND"/>
    <property type="match status" value="1"/>
</dbReference>
<evidence type="ECO:0000259" key="13">
    <source>
        <dbReference type="PROSITE" id="PS51217"/>
    </source>
</evidence>
<dbReference type="Pfam" id="PF00580">
    <property type="entry name" value="UvrD-helicase"/>
    <property type="match status" value="1"/>
</dbReference>
<dbReference type="Gene3D" id="1.10.486.10">
    <property type="entry name" value="PCRA, domain 4"/>
    <property type="match status" value="1"/>
</dbReference>
<dbReference type="EC" id="5.6.2.4" evidence="9"/>
<dbReference type="InterPro" id="IPR000212">
    <property type="entry name" value="DNA_helicase_UvrD/REP"/>
</dbReference>
<proteinExistence type="inferred from homology"/>
<protein>
    <recommendedName>
        <fullName evidence="9">DNA 3'-5' helicase</fullName>
        <ecNumber evidence="9">5.6.2.4</ecNumber>
    </recommendedName>
</protein>
<name>A0A4R3K2S9_9FIRM</name>
<comment type="similarity">
    <text evidence="1">Belongs to the helicase family. UvrD subfamily.</text>
</comment>
<dbReference type="GO" id="GO:0000725">
    <property type="term" value="P:recombinational repair"/>
    <property type="evidence" value="ECO:0007669"/>
    <property type="project" value="TreeGrafter"/>
</dbReference>
<feature type="domain" description="UvrD-like helicase C-terminal" evidence="13">
    <location>
        <begin position="277"/>
        <end position="539"/>
    </location>
</feature>